<sequence>MFDAACENPHYGRDIVRLLAKRSLREISVTEERLEAAAGHPRHSYELIRALLDQVPDFPISENIVRAAASTSNGSRAISYLLERRGETLPITQSILERAARCSSLATVKILLKERGQHLSINEAVLEAAVGNEDHGGEILDAKLPEWGQQIPLTERIILATVLDKTRSNTDCLEMLLKFYTDFPITPAVVQNAAANEYWSTDLIELLAKKNREATTEYTKAIANPFIILLIIHLSKNSRYHIRGPTSTD</sequence>
<evidence type="ECO:0008006" key="3">
    <source>
        <dbReference type="Google" id="ProtNLM"/>
    </source>
</evidence>
<evidence type="ECO:0000313" key="1">
    <source>
        <dbReference type="EMBL" id="PYH90708.1"/>
    </source>
</evidence>
<proteinExistence type="predicted"/>
<gene>
    <name evidence="1" type="ORF">BO71DRAFT_333858</name>
</gene>
<name>A0A319DRH2_9EURO</name>
<reference evidence="1 2" key="1">
    <citation type="submission" date="2018-02" db="EMBL/GenBank/DDBJ databases">
        <title>The genomes of Aspergillus section Nigri reveals drivers in fungal speciation.</title>
        <authorList>
            <consortium name="DOE Joint Genome Institute"/>
            <person name="Vesth T.C."/>
            <person name="Nybo J."/>
            <person name="Theobald S."/>
            <person name="Brandl J."/>
            <person name="Frisvad J.C."/>
            <person name="Nielsen K.F."/>
            <person name="Lyhne E.K."/>
            <person name="Kogle M.E."/>
            <person name="Kuo A."/>
            <person name="Riley R."/>
            <person name="Clum A."/>
            <person name="Nolan M."/>
            <person name="Lipzen A."/>
            <person name="Salamov A."/>
            <person name="Henrissat B."/>
            <person name="Wiebenga A."/>
            <person name="De vries R.P."/>
            <person name="Grigoriev I.V."/>
            <person name="Mortensen U.H."/>
            <person name="Andersen M.R."/>
            <person name="Baker S.E."/>
        </authorList>
    </citation>
    <scope>NUCLEOTIDE SEQUENCE [LARGE SCALE GENOMIC DNA]</scope>
    <source>
        <strain evidence="1 2">CBS 707.79</strain>
    </source>
</reference>
<dbReference type="InterPro" id="IPR055530">
    <property type="entry name" value="DUF7104"/>
</dbReference>
<dbReference type="Proteomes" id="UP000247810">
    <property type="component" value="Unassembled WGS sequence"/>
</dbReference>
<dbReference type="STRING" id="1448320.A0A319DRH2"/>
<organism evidence="1 2">
    <name type="scientific">Aspergillus ellipticus CBS 707.79</name>
    <dbReference type="NCBI Taxonomy" id="1448320"/>
    <lineage>
        <taxon>Eukaryota</taxon>
        <taxon>Fungi</taxon>
        <taxon>Dikarya</taxon>
        <taxon>Ascomycota</taxon>
        <taxon>Pezizomycotina</taxon>
        <taxon>Eurotiomycetes</taxon>
        <taxon>Eurotiomycetidae</taxon>
        <taxon>Eurotiales</taxon>
        <taxon>Aspergillaceae</taxon>
        <taxon>Aspergillus</taxon>
        <taxon>Aspergillus subgen. Circumdati</taxon>
    </lineage>
</organism>
<protein>
    <recommendedName>
        <fullName evidence="3">Ankyrin</fullName>
    </recommendedName>
</protein>
<dbReference type="EMBL" id="KZ825972">
    <property type="protein sequence ID" value="PYH90708.1"/>
    <property type="molecule type" value="Genomic_DNA"/>
</dbReference>
<dbReference type="OrthoDB" id="20872at2759"/>
<dbReference type="Pfam" id="PF23397">
    <property type="entry name" value="DUF7104"/>
    <property type="match status" value="2"/>
</dbReference>
<accession>A0A319DRH2</accession>
<dbReference type="VEuPathDB" id="FungiDB:BO71DRAFT_333858"/>
<keyword evidence="2" id="KW-1185">Reference proteome</keyword>
<dbReference type="AlphaFoldDB" id="A0A319DRH2"/>
<evidence type="ECO:0000313" key="2">
    <source>
        <dbReference type="Proteomes" id="UP000247810"/>
    </source>
</evidence>